<protein>
    <recommendedName>
        <fullName evidence="3">Leucine-rich repeat-containing protein 63</fullName>
    </recommendedName>
</protein>
<keyword evidence="2" id="KW-1185">Reference proteome</keyword>
<comment type="caution">
    <text evidence="1">The sequence shown here is derived from an EMBL/GenBank/DDBJ whole genome shotgun (WGS) entry which is preliminary data.</text>
</comment>
<dbReference type="SUPFAM" id="SSF52058">
    <property type="entry name" value="L domain-like"/>
    <property type="match status" value="1"/>
</dbReference>
<dbReference type="EMBL" id="JTDF01001407">
    <property type="protein sequence ID" value="KAF8570065.1"/>
    <property type="molecule type" value="Genomic_DNA"/>
</dbReference>
<proteinExistence type="predicted"/>
<dbReference type="OrthoDB" id="660555at2759"/>
<dbReference type="InterPro" id="IPR001611">
    <property type="entry name" value="Leu-rich_rpt"/>
</dbReference>
<dbReference type="Pfam" id="PF00560">
    <property type="entry name" value="LRR_1"/>
    <property type="match status" value="1"/>
</dbReference>
<organism evidence="1 2">
    <name type="scientific">Paragonimus westermani</name>
    <dbReference type="NCBI Taxonomy" id="34504"/>
    <lineage>
        <taxon>Eukaryota</taxon>
        <taxon>Metazoa</taxon>
        <taxon>Spiralia</taxon>
        <taxon>Lophotrochozoa</taxon>
        <taxon>Platyhelminthes</taxon>
        <taxon>Trematoda</taxon>
        <taxon>Digenea</taxon>
        <taxon>Plagiorchiida</taxon>
        <taxon>Troglotremata</taxon>
        <taxon>Troglotrematidae</taxon>
        <taxon>Paragonimus</taxon>
    </lineage>
</organism>
<accession>A0A8T0DQ54</accession>
<gene>
    <name evidence="1" type="ORF">P879_03056</name>
</gene>
<evidence type="ECO:0008006" key="3">
    <source>
        <dbReference type="Google" id="ProtNLM"/>
    </source>
</evidence>
<evidence type="ECO:0000313" key="2">
    <source>
        <dbReference type="Proteomes" id="UP000699462"/>
    </source>
</evidence>
<reference evidence="1 2" key="1">
    <citation type="submission" date="2019-07" db="EMBL/GenBank/DDBJ databases">
        <title>Annotation for the trematode Paragonimus westermani.</title>
        <authorList>
            <person name="Choi Y.-J."/>
        </authorList>
    </citation>
    <scope>NUCLEOTIDE SEQUENCE [LARGE SCALE GENOMIC DNA]</scope>
    <source>
        <strain evidence="1">180907_Pwestermani</strain>
    </source>
</reference>
<evidence type="ECO:0000313" key="1">
    <source>
        <dbReference type="EMBL" id="KAF8570065.1"/>
    </source>
</evidence>
<dbReference type="InterPro" id="IPR032675">
    <property type="entry name" value="LRR_dom_sf"/>
</dbReference>
<name>A0A8T0DQ54_9TREM</name>
<sequence>MELNLILLRKPRRNPPTNKNLNRLREAVKALKDELTPQKCSKQTRQCFKNNIRLKYLQQTQKDKTTTLVQNAFLTKLPEKASSETILCTEHELSSTYESKQNYFQSGLKLPPRLAALQIKPGESIPTPEKRVPLRQSLIEIAHEVQVALVKATESKVACYIRQLPRFDPAVPLKCGERYEDLPGELEFLQRLEVLILRNNPLRQIPAPVCELRRLRKLVVSYCLLNGAGYKKLRILNLRGNDLIGISPGLLNLSRLDLFDLQLQDNPLLSLLPGEWKEKPDQLQSLQDCSAMKLFMFAKQLRSITSEETPKSSKQIHSEYQLEEAQTISTYLDSVLEK</sequence>
<dbReference type="Gene3D" id="3.80.10.10">
    <property type="entry name" value="Ribonuclease Inhibitor"/>
    <property type="match status" value="1"/>
</dbReference>
<dbReference type="Proteomes" id="UP000699462">
    <property type="component" value="Unassembled WGS sequence"/>
</dbReference>
<dbReference type="AlphaFoldDB" id="A0A8T0DQ54"/>